<organism evidence="2 3">
    <name type="scientific">Panicum miliaceum</name>
    <name type="common">Proso millet</name>
    <name type="synonym">Broomcorn millet</name>
    <dbReference type="NCBI Taxonomy" id="4540"/>
    <lineage>
        <taxon>Eukaryota</taxon>
        <taxon>Viridiplantae</taxon>
        <taxon>Streptophyta</taxon>
        <taxon>Embryophyta</taxon>
        <taxon>Tracheophyta</taxon>
        <taxon>Spermatophyta</taxon>
        <taxon>Magnoliopsida</taxon>
        <taxon>Liliopsida</taxon>
        <taxon>Poales</taxon>
        <taxon>Poaceae</taxon>
        <taxon>PACMAD clade</taxon>
        <taxon>Panicoideae</taxon>
        <taxon>Panicodae</taxon>
        <taxon>Paniceae</taxon>
        <taxon>Panicinae</taxon>
        <taxon>Panicum</taxon>
        <taxon>Panicum sect. Panicum</taxon>
    </lineage>
</organism>
<proteinExistence type="predicted"/>
<evidence type="ECO:0000259" key="1">
    <source>
        <dbReference type="Pfam" id="PF13456"/>
    </source>
</evidence>
<name>A0A3L6SQ79_PANMI</name>
<evidence type="ECO:0000313" key="2">
    <source>
        <dbReference type="EMBL" id="RLN24776.1"/>
    </source>
</evidence>
<evidence type="ECO:0000313" key="3">
    <source>
        <dbReference type="Proteomes" id="UP000275267"/>
    </source>
</evidence>
<dbReference type="GO" id="GO:0003676">
    <property type="term" value="F:nucleic acid binding"/>
    <property type="evidence" value="ECO:0007669"/>
    <property type="project" value="InterPro"/>
</dbReference>
<dbReference type="InterPro" id="IPR044730">
    <property type="entry name" value="RNase_H-like_dom_plant"/>
</dbReference>
<dbReference type="InterPro" id="IPR012337">
    <property type="entry name" value="RNaseH-like_sf"/>
</dbReference>
<dbReference type="InterPro" id="IPR002156">
    <property type="entry name" value="RNaseH_domain"/>
</dbReference>
<gene>
    <name evidence="2" type="ORF">C2845_PM07G11760</name>
</gene>
<sequence>MVQANRGVSENQYRRILYCGNRQRRMGYVIGDEEATITYAGAGSCHHLLNALHAELLACVHGLTAAASQGMTCVVLEMDSQLVKLALETDSFALAEIGGVVYELKCLIRSSFGDFRVVFSPRSCNRVAHAVAALDCICSRDTLLYWEELGGYAQ</sequence>
<dbReference type="PANTHER" id="PTHR47074">
    <property type="entry name" value="BNAC02G40300D PROTEIN"/>
    <property type="match status" value="1"/>
</dbReference>
<accession>A0A3L6SQ79</accession>
<keyword evidence="3" id="KW-1185">Reference proteome</keyword>
<dbReference type="InterPro" id="IPR052929">
    <property type="entry name" value="RNase_H-like_EbsB-rel"/>
</dbReference>
<reference evidence="3" key="1">
    <citation type="journal article" date="2019" name="Nat. Commun.">
        <title>The genome of broomcorn millet.</title>
        <authorList>
            <person name="Zou C."/>
            <person name="Miki D."/>
            <person name="Li D."/>
            <person name="Tang Q."/>
            <person name="Xiao L."/>
            <person name="Rajput S."/>
            <person name="Deng P."/>
            <person name="Jia W."/>
            <person name="Huang R."/>
            <person name="Zhang M."/>
            <person name="Sun Y."/>
            <person name="Hu J."/>
            <person name="Fu X."/>
            <person name="Schnable P.S."/>
            <person name="Li F."/>
            <person name="Zhang H."/>
            <person name="Feng B."/>
            <person name="Zhu X."/>
            <person name="Liu R."/>
            <person name="Schnable J.C."/>
            <person name="Zhu J.-K."/>
            <person name="Zhang H."/>
        </authorList>
    </citation>
    <scope>NUCLEOTIDE SEQUENCE [LARGE SCALE GENOMIC DNA]</scope>
</reference>
<dbReference type="CDD" id="cd06222">
    <property type="entry name" value="RNase_H_like"/>
    <property type="match status" value="1"/>
</dbReference>
<dbReference type="OrthoDB" id="696432at2759"/>
<dbReference type="GO" id="GO:0004523">
    <property type="term" value="F:RNA-DNA hybrid ribonuclease activity"/>
    <property type="evidence" value="ECO:0007669"/>
    <property type="project" value="InterPro"/>
</dbReference>
<dbReference type="Proteomes" id="UP000275267">
    <property type="component" value="Unassembled WGS sequence"/>
</dbReference>
<dbReference type="AlphaFoldDB" id="A0A3L6SQ79"/>
<dbReference type="InterPro" id="IPR036397">
    <property type="entry name" value="RNaseH_sf"/>
</dbReference>
<comment type="caution">
    <text evidence="2">The sequence shown here is derived from an EMBL/GenBank/DDBJ whole genome shotgun (WGS) entry which is preliminary data.</text>
</comment>
<dbReference type="SUPFAM" id="SSF53098">
    <property type="entry name" value="Ribonuclease H-like"/>
    <property type="match status" value="1"/>
</dbReference>
<dbReference type="EMBL" id="PQIB02000004">
    <property type="protein sequence ID" value="RLN24776.1"/>
    <property type="molecule type" value="Genomic_DNA"/>
</dbReference>
<protein>
    <submittedName>
        <fullName evidence="2">Retrotransposon protein, putative, unclassified</fullName>
    </submittedName>
</protein>
<dbReference type="PANTHER" id="PTHR47074:SF70">
    <property type="entry name" value="OS07G0513450 PROTEIN"/>
    <property type="match status" value="1"/>
</dbReference>
<dbReference type="Pfam" id="PF13456">
    <property type="entry name" value="RVT_3"/>
    <property type="match status" value="1"/>
</dbReference>
<dbReference type="Gene3D" id="3.30.420.10">
    <property type="entry name" value="Ribonuclease H-like superfamily/Ribonuclease H"/>
    <property type="match status" value="1"/>
</dbReference>
<feature type="domain" description="RNase H type-1" evidence="1">
    <location>
        <begin position="21"/>
        <end position="133"/>
    </location>
</feature>